<evidence type="ECO:0000313" key="6">
    <source>
        <dbReference type="Proteomes" id="UP000696280"/>
    </source>
</evidence>
<keyword evidence="3" id="KW-0862">Zinc</keyword>
<dbReference type="OrthoDB" id="128536at2759"/>
<dbReference type="PANTHER" id="PTHR14742:SF0">
    <property type="entry name" value="RIBONUCLEASE P PROTEIN SUBUNIT P21"/>
    <property type="match status" value="1"/>
</dbReference>
<dbReference type="GO" id="GO:0008033">
    <property type="term" value="P:tRNA processing"/>
    <property type="evidence" value="ECO:0007669"/>
    <property type="project" value="UniProtKB-KW"/>
</dbReference>
<accession>A0A9N9PHW5</accession>
<protein>
    <submittedName>
        <fullName evidence="5">Uncharacterized protein</fullName>
    </submittedName>
</protein>
<keyword evidence="6" id="KW-1185">Reference proteome</keyword>
<dbReference type="GO" id="GO:0005655">
    <property type="term" value="C:nucleolar ribonuclease P complex"/>
    <property type="evidence" value="ECO:0007669"/>
    <property type="project" value="TreeGrafter"/>
</dbReference>
<evidence type="ECO:0000256" key="4">
    <source>
        <dbReference type="ARBA" id="ARBA00038402"/>
    </source>
</evidence>
<dbReference type="Gene3D" id="6.20.50.20">
    <property type="match status" value="1"/>
</dbReference>
<keyword evidence="1" id="KW-0819">tRNA processing</keyword>
<dbReference type="AlphaFoldDB" id="A0A9N9PHW5"/>
<evidence type="ECO:0000256" key="3">
    <source>
        <dbReference type="ARBA" id="ARBA00022833"/>
    </source>
</evidence>
<dbReference type="PANTHER" id="PTHR14742">
    <property type="entry name" value="RIBONUCLEASE P SUBUNIT P21"/>
    <property type="match status" value="1"/>
</dbReference>
<dbReference type="Proteomes" id="UP000696280">
    <property type="component" value="Unassembled WGS sequence"/>
</dbReference>
<evidence type="ECO:0000256" key="1">
    <source>
        <dbReference type="ARBA" id="ARBA00022694"/>
    </source>
</evidence>
<keyword evidence="2" id="KW-0479">Metal-binding</keyword>
<organism evidence="5 6">
    <name type="scientific">Hymenoscyphus fraxineus</name>
    <dbReference type="NCBI Taxonomy" id="746836"/>
    <lineage>
        <taxon>Eukaryota</taxon>
        <taxon>Fungi</taxon>
        <taxon>Dikarya</taxon>
        <taxon>Ascomycota</taxon>
        <taxon>Pezizomycotina</taxon>
        <taxon>Leotiomycetes</taxon>
        <taxon>Helotiales</taxon>
        <taxon>Helotiaceae</taxon>
        <taxon>Hymenoscyphus</taxon>
    </lineage>
</organism>
<reference evidence="5" key="1">
    <citation type="submission" date="2021-07" db="EMBL/GenBank/DDBJ databases">
        <authorList>
            <person name="Durling M."/>
        </authorList>
    </citation>
    <scope>NUCLEOTIDE SEQUENCE</scope>
</reference>
<comment type="similarity">
    <text evidence="4">Belongs to the eukaryotic/archaeal RNase P protein component 4 family.</text>
</comment>
<evidence type="ECO:0000313" key="5">
    <source>
        <dbReference type="EMBL" id="CAG8953614.1"/>
    </source>
</evidence>
<evidence type="ECO:0000256" key="2">
    <source>
        <dbReference type="ARBA" id="ARBA00022723"/>
    </source>
</evidence>
<name>A0A9N9PHW5_9HELO</name>
<dbReference type="GO" id="GO:0046872">
    <property type="term" value="F:metal ion binding"/>
    <property type="evidence" value="ECO:0007669"/>
    <property type="project" value="UniProtKB-KW"/>
</dbReference>
<gene>
    <name evidence="5" type="ORF">HYFRA_00010073</name>
</gene>
<proteinExistence type="inferred from homology"/>
<sequence length="162" mass="17926">MAKAKAVVVPNKVLHIRASYLYQAASYLASQQLEPDPQNDQATHKDGTKSNNENVCHRASIRLISDLRNVTSKTLIRMSPEMKQGICKICNTILNEGSTCSSEVENKSKGGKKPWADVLVRKCNICGTAKRYPLGKRQKRRPLRMQTLDTNGLEELGGDAVS</sequence>
<dbReference type="InterPro" id="IPR007175">
    <property type="entry name" value="Rpr2/Snm1/Rpp21"/>
</dbReference>
<comment type="caution">
    <text evidence="5">The sequence shown here is derived from an EMBL/GenBank/DDBJ whole genome shotgun (WGS) entry which is preliminary data.</text>
</comment>
<dbReference type="EMBL" id="CAJVRL010000051">
    <property type="protein sequence ID" value="CAG8953614.1"/>
    <property type="molecule type" value="Genomic_DNA"/>
</dbReference>
<dbReference type="Pfam" id="PF04032">
    <property type="entry name" value="Rpr2"/>
    <property type="match status" value="1"/>
</dbReference>